<feature type="region of interest" description="Disordered" evidence="1">
    <location>
        <begin position="1"/>
        <end position="35"/>
    </location>
</feature>
<dbReference type="Proteomes" id="UP001152888">
    <property type="component" value="Unassembled WGS sequence"/>
</dbReference>
<reference evidence="3" key="1">
    <citation type="submission" date="2022-03" db="EMBL/GenBank/DDBJ databases">
        <authorList>
            <person name="Sayadi A."/>
        </authorList>
    </citation>
    <scope>NUCLEOTIDE SEQUENCE</scope>
</reference>
<gene>
    <name evidence="3" type="ORF">ACAOBT_LOCUS21573</name>
</gene>
<dbReference type="Pfam" id="PF25273">
    <property type="entry name" value="DUF7869"/>
    <property type="match status" value="1"/>
</dbReference>
<protein>
    <recommendedName>
        <fullName evidence="2">DUF7869 domain-containing protein</fullName>
    </recommendedName>
</protein>
<sequence>MSHEFDAEPQNTENDAEQQKSSRKRVRNENKWKRNVTKTKRNLGEAYISRRSKKLVPAKVFNNVDNCCTDLCWQKILPERQKAIFQAFYKIESFDLKSAYLFSCVDVVNKSRVYTNNGNTSRRQKTRLFYLQDDTGNKIKVCKSFFKGVLKVSDGRITRILVNKSKVMPAPTDGRGKQPSANKTPDHKVDKVKEFIERFPSYQSHYSRKKNPHRRYLAPDLNLSIMYDLYKKQLSLKDEQPVSKYIFPEIFSKQFNLHFHAPVSDSCKKCDLLQNKLKFEMDVEKRQSLTTEMELHQRKAQSAREGMKSDAVVAKNNSEVTAIAFDLMKTLPTPVISTGISYYKRQLWTYCLGIHNLATKESFMYIWNESIASRGPQEIGSSLLHFIKNQVKTKKLLMYSDQCGGQNRNIKMALLCNYIVSSHDLIVEEINHKFLVSGHSYLPCDQDFGLIEKQKKYFKDIYVPDSWETVVKAARKKVPFKVVQMTVTDFYSTVNLEKNITNRKISENKLKVEWMKIQWLLFKKSDPLKIYFKYSNQDFAPFDSVDVSKRNSSNSFKELNLLYPKGRKVDIKKKKDLLDLVCFIPPIHHEFYQNLKTTHDQDDEIYSDSDESECEN</sequence>
<dbReference type="PANTHER" id="PTHR10773:SF19">
    <property type="match status" value="1"/>
</dbReference>
<accession>A0A9P0PP45</accession>
<evidence type="ECO:0000313" key="3">
    <source>
        <dbReference type="EMBL" id="CAH1993544.1"/>
    </source>
</evidence>
<dbReference type="PANTHER" id="PTHR10773">
    <property type="entry name" value="DNA-DIRECTED RNA POLYMERASES I, II, AND III SUBUNIT RPABC2"/>
    <property type="match status" value="1"/>
</dbReference>
<dbReference type="InterPro" id="IPR057191">
    <property type="entry name" value="DUF7869"/>
</dbReference>
<evidence type="ECO:0000256" key="1">
    <source>
        <dbReference type="SAM" id="MobiDB-lite"/>
    </source>
</evidence>
<keyword evidence="4" id="KW-1185">Reference proteome</keyword>
<feature type="domain" description="DUF7869" evidence="2">
    <location>
        <begin position="346"/>
        <end position="479"/>
    </location>
</feature>
<dbReference type="AlphaFoldDB" id="A0A9P0PP45"/>
<proteinExistence type="predicted"/>
<dbReference type="OrthoDB" id="6753578at2759"/>
<name>A0A9P0PP45_ACAOB</name>
<dbReference type="EMBL" id="CAKOFQ010007175">
    <property type="protein sequence ID" value="CAH1993544.1"/>
    <property type="molecule type" value="Genomic_DNA"/>
</dbReference>
<evidence type="ECO:0000313" key="4">
    <source>
        <dbReference type="Proteomes" id="UP001152888"/>
    </source>
</evidence>
<organism evidence="3 4">
    <name type="scientific">Acanthoscelides obtectus</name>
    <name type="common">Bean weevil</name>
    <name type="synonym">Bruchus obtectus</name>
    <dbReference type="NCBI Taxonomy" id="200917"/>
    <lineage>
        <taxon>Eukaryota</taxon>
        <taxon>Metazoa</taxon>
        <taxon>Ecdysozoa</taxon>
        <taxon>Arthropoda</taxon>
        <taxon>Hexapoda</taxon>
        <taxon>Insecta</taxon>
        <taxon>Pterygota</taxon>
        <taxon>Neoptera</taxon>
        <taxon>Endopterygota</taxon>
        <taxon>Coleoptera</taxon>
        <taxon>Polyphaga</taxon>
        <taxon>Cucujiformia</taxon>
        <taxon>Chrysomeloidea</taxon>
        <taxon>Chrysomelidae</taxon>
        <taxon>Bruchinae</taxon>
        <taxon>Bruchini</taxon>
        <taxon>Acanthoscelides</taxon>
    </lineage>
</organism>
<comment type="caution">
    <text evidence="3">The sequence shown here is derived from an EMBL/GenBank/DDBJ whole genome shotgun (WGS) entry which is preliminary data.</text>
</comment>
<feature type="region of interest" description="Disordered" evidence="1">
    <location>
        <begin position="168"/>
        <end position="187"/>
    </location>
</feature>
<evidence type="ECO:0000259" key="2">
    <source>
        <dbReference type="Pfam" id="PF25273"/>
    </source>
</evidence>